<name>A0A835UT32_VANPL</name>
<comment type="caution">
    <text evidence="1">The sequence shown here is derived from an EMBL/GenBank/DDBJ whole genome shotgun (WGS) entry which is preliminary data.</text>
</comment>
<dbReference type="SUPFAM" id="SSF52029">
    <property type="entry name" value="GroEL apical domain-like"/>
    <property type="match status" value="1"/>
</dbReference>
<accession>A0A835UT32</accession>
<sequence>MVSGVFQAQCLKDGKLITEELGLNLEKVEPEMLDLCKRWVTISDDTVILDGTGGRKGIEEIDQDKVCYWIEHLIAIKSYAKGSWPSFLAGVCLLRGVISLVGGVKLLAEENKLPTSQPNVAEEGIVQCGCCDYTLCLCP</sequence>
<dbReference type="OrthoDB" id="30343at2759"/>
<gene>
    <name evidence="1" type="ORF">HPP92_014829</name>
</gene>
<dbReference type="Gene3D" id="3.50.7.10">
    <property type="entry name" value="GroEL"/>
    <property type="match status" value="1"/>
</dbReference>
<dbReference type="Proteomes" id="UP000636800">
    <property type="component" value="Chromosome 7"/>
</dbReference>
<keyword evidence="2" id="KW-1185">Reference proteome</keyword>
<dbReference type="AlphaFoldDB" id="A0A835UT32"/>
<organism evidence="1 2">
    <name type="scientific">Vanilla planifolia</name>
    <name type="common">Vanilla</name>
    <dbReference type="NCBI Taxonomy" id="51239"/>
    <lineage>
        <taxon>Eukaryota</taxon>
        <taxon>Viridiplantae</taxon>
        <taxon>Streptophyta</taxon>
        <taxon>Embryophyta</taxon>
        <taxon>Tracheophyta</taxon>
        <taxon>Spermatophyta</taxon>
        <taxon>Magnoliopsida</taxon>
        <taxon>Liliopsida</taxon>
        <taxon>Asparagales</taxon>
        <taxon>Orchidaceae</taxon>
        <taxon>Vanilloideae</taxon>
        <taxon>Vanilleae</taxon>
        <taxon>Vanilla</taxon>
    </lineage>
</organism>
<evidence type="ECO:0000313" key="1">
    <source>
        <dbReference type="EMBL" id="KAG0472972.1"/>
    </source>
</evidence>
<protein>
    <submittedName>
        <fullName evidence="1">Uncharacterized protein</fullName>
    </submittedName>
</protein>
<reference evidence="1 2" key="1">
    <citation type="journal article" date="2020" name="Nat. Food">
        <title>A phased Vanilla planifolia genome enables genetic improvement of flavour and production.</title>
        <authorList>
            <person name="Hasing T."/>
            <person name="Tang H."/>
            <person name="Brym M."/>
            <person name="Khazi F."/>
            <person name="Huang T."/>
            <person name="Chambers A.H."/>
        </authorList>
    </citation>
    <scope>NUCLEOTIDE SEQUENCE [LARGE SCALE GENOMIC DNA]</scope>
    <source>
        <tissue evidence="1">Leaf</tissue>
    </source>
</reference>
<evidence type="ECO:0000313" key="2">
    <source>
        <dbReference type="Proteomes" id="UP000636800"/>
    </source>
</evidence>
<dbReference type="EMBL" id="JADCNL010000007">
    <property type="protein sequence ID" value="KAG0472972.1"/>
    <property type="molecule type" value="Genomic_DNA"/>
</dbReference>
<dbReference type="InterPro" id="IPR027409">
    <property type="entry name" value="GroEL-like_apical_dom_sf"/>
</dbReference>
<proteinExistence type="predicted"/>